<dbReference type="Proteomes" id="UP000193247">
    <property type="component" value="Unassembled WGS sequence"/>
</dbReference>
<evidence type="ECO:0000256" key="4">
    <source>
        <dbReference type="ARBA" id="ARBA00022679"/>
    </source>
</evidence>
<accession>A0A1X2LP13</accession>
<keyword evidence="6" id="KW-0443">Lipid metabolism</keyword>
<dbReference type="InterPro" id="IPR016039">
    <property type="entry name" value="Thiolase-like"/>
</dbReference>
<keyword evidence="5" id="KW-0276">Fatty acid metabolism</keyword>
<feature type="region of interest" description="N-terminal hotdog fold" evidence="9">
    <location>
        <begin position="891"/>
        <end position="1013"/>
    </location>
</feature>
<dbReference type="FunFam" id="3.40.366.10:FF:000002">
    <property type="entry name" value="Probable polyketide synthase 2"/>
    <property type="match status" value="1"/>
</dbReference>
<dbReference type="InterPro" id="IPR014043">
    <property type="entry name" value="Acyl_transferase_dom"/>
</dbReference>
<sequence>MAVVGMACRFPGGVDSPDGLWEMVSEGRDVVSEFPSDRGWGLGRLYDPDPDRMGCVYARAGGFLDRVADFDAGFFGISPREALGMDPQQRLMLEIAWETFESAGIDPQLLRGSQTGVFAGVMTSHYEEIGGDQAEGFLAVGTEASVVSGRVAFVFGLEGPAVSVDTACSSSLVAIHQACQSLRGGECSMALAGGVMVMATPTTLVEFSRKRGLSADGRCKSFAAAADGTGFAEGAGLVLLERLSDARRLGHSVLAVIRGSAINQDGASKKLTAPNGRAQERVIRSALAAAGLGVADVDVVEAHGTGTPKGDPIEANALLATYGSRHPQDRPLWLGSVKSNMGHTQAAAGVAGVIKMVQAMRHRVMPRSLHVDTPSPRVDWASGAVELLTEQRDWSVQDGRPRRAGVSSFGISGTNAHVILEEAPAESVPAHGGDSGAAVAWPVVPWVVSGKSAQALAAQAGRLAEYLGADGDLGVLDVGLSLSQRSVFEHRAVIVGAGRDELLAGLADLAEGRPGGVVLTRHAGAAGKTALVFPGQGAQWLGMGQQLHAQFPAFAEAFDAVVGELDQHLRVSLQSVLWGENQALLNSTEFAQPALFAVEVAILQLLRHWGIRPDFVLGHSVGEIAAAYAAQVLSLSDAAMVVAARGRTMQSLPAGGVMFAVAATEDEVTPLLVDGVGIAAINAPGSVVVSGAQDAVAPIVEDFRERDRRVRQLAVSHAFHSSLMEPILDEFASAISDITVGEPTIPVVSNITAALGGPEYGSPQYWVDHVRQPVRFADSVRLLESMGATRFIEAGPSGGLSTSIDQTLASPEDVVVVPVLGKQRAEGSLVIHAAAVLFTAGAAVDWAAVFDHTTAQRVTLPTYAFQRRRFWLDSTSRAGDVGNVGLAAVEHALLGAVITQPDSGGVILTGLLAPRAQPWLADHRIAGAMLFPGTGFVELAIRAGDEVNCPVLQELTLMAPLAITDRGVPVQVMVSGAGGSGNRTVAVYSRNGQSDSEWVLHAKGVLTVGTAEPSLLFSDLPTWPPVGAEVVDIAGGYDRLAALGYQYGSAFQGLTAVWKRGEDVFAEIAVSEDLDIAGMGIHPALLDAALHAWVLTTDADGVASRDEGVQLPFMWQQVSLHGVGATRLRVHLGRTQGNVVDVQLSDTSGTLVFTGSLLTRPASSEQLQAALSAAGIQNDSGLMELTWAPITVPDGRAGHIAAWRDQSSTDPESETDPAVGVQADVVVWEVPATHSDVVAAVHEVTHQLLAVLQSWLTVDRAGVLVVLTRGAVGLVGERVTDLAGAAVWGMVRSAQNEDPGRVVLIDLDAAASIVDGQIVTGSEGSGIDGLDLVALTQSGEPQLVVRSHAVYAARLSAVAPVLDVADGGGVDPSSVLDPSGTVLITGGTGMAGGWLARHVVDHYGVRHVVLASRSGGRAGGSAELAAELSARGVQVEVVACDVADRDAVTALLTRLPQQYPLTGVIHAAGVLDDAVITSLTPQRVDTVLRAKVDAAWNLHELTRDLGVSAFVLFSSIAGTVGAPGQGNYAAANAFLDALAFQRRADGLTATSLAWGLWEQSSTMTGHLSSRDVARMNRTGMVALTAEQAIEMFDAALVADHPAVVAARFDRHALHNPSFNAGLPPLFNELIGSPRRRAVEAGSTASRSALAQHLHGLTPEQQREMLTELVCTQIAIVLGHTKSGEISPDQAFQGLGFDSLTAVDLRNRLKAATGLSLTPTLVFDYPTPRDVASYLGYQLSGSEPISGGNDDYVRQVQDLVMSIPAKRLAQAKIVDLLQKLKMDNPDELGERERASDLADMSLDDLVNVALTKFAAQQG</sequence>
<dbReference type="InterPro" id="IPR014030">
    <property type="entry name" value="Ketoacyl_synth_N"/>
</dbReference>
<feature type="region of interest" description="C-terminal hotdog fold" evidence="9">
    <location>
        <begin position="1028"/>
        <end position="1169"/>
    </location>
</feature>
<dbReference type="Pfam" id="PF21089">
    <property type="entry name" value="PKS_DH_N"/>
    <property type="match status" value="1"/>
</dbReference>
<dbReference type="Pfam" id="PF08659">
    <property type="entry name" value="KR"/>
    <property type="match status" value="1"/>
</dbReference>
<dbReference type="SMART" id="SM00823">
    <property type="entry name" value="PKS_PP"/>
    <property type="match status" value="1"/>
</dbReference>
<dbReference type="InterPro" id="IPR049552">
    <property type="entry name" value="PKS_DH_N"/>
</dbReference>
<dbReference type="InterPro" id="IPR001227">
    <property type="entry name" value="Ac_transferase_dom_sf"/>
</dbReference>
<dbReference type="Pfam" id="PF00550">
    <property type="entry name" value="PP-binding"/>
    <property type="match status" value="1"/>
</dbReference>
<evidence type="ECO:0000259" key="11">
    <source>
        <dbReference type="PROSITE" id="PS52004"/>
    </source>
</evidence>
<dbReference type="SUPFAM" id="SSF53901">
    <property type="entry name" value="Thiolase-like"/>
    <property type="match status" value="1"/>
</dbReference>
<keyword evidence="2" id="KW-0596">Phosphopantetheine</keyword>
<dbReference type="InterPro" id="IPR042104">
    <property type="entry name" value="PKS_dehydratase_sf"/>
</dbReference>
<dbReference type="PROSITE" id="PS50075">
    <property type="entry name" value="CARRIER"/>
    <property type="match status" value="1"/>
</dbReference>
<dbReference type="Gene3D" id="3.40.47.10">
    <property type="match status" value="1"/>
</dbReference>
<evidence type="ECO:0000313" key="14">
    <source>
        <dbReference type="Proteomes" id="UP000193247"/>
    </source>
</evidence>
<organism evidence="13 14">
    <name type="scientific">Mycobacterium decipiens</name>
    <dbReference type="NCBI Taxonomy" id="1430326"/>
    <lineage>
        <taxon>Bacteria</taxon>
        <taxon>Bacillati</taxon>
        <taxon>Actinomycetota</taxon>
        <taxon>Actinomycetes</taxon>
        <taxon>Mycobacteriales</taxon>
        <taxon>Mycobacteriaceae</taxon>
        <taxon>Mycobacterium</taxon>
    </lineage>
</organism>
<dbReference type="Pfam" id="PF00698">
    <property type="entry name" value="Acyl_transf_1"/>
    <property type="match status" value="1"/>
</dbReference>
<dbReference type="InterPro" id="IPR020807">
    <property type="entry name" value="PKS_DH"/>
</dbReference>
<dbReference type="Pfam" id="PF02801">
    <property type="entry name" value="Ketoacyl-synt_C"/>
    <property type="match status" value="1"/>
</dbReference>
<keyword evidence="7" id="KW-0511">Multifunctional enzyme</keyword>
<dbReference type="FunFam" id="3.40.50.720:FF:000381">
    <property type="entry name" value="Probable polyketide synthase pks17"/>
    <property type="match status" value="1"/>
</dbReference>
<dbReference type="SUPFAM" id="SSF51735">
    <property type="entry name" value="NAD(P)-binding Rossmann-fold domains"/>
    <property type="match status" value="2"/>
</dbReference>
<gene>
    <name evidence="13" type="ORF">B8W66_22520</name>
</gene>
<comment type="pathway">
    <text evidence="1">Lipid metabolism.</text>
</comment>
<feature type="domain" description="Carrier" evidence="10">
    <location>
        <begin position="1663"/>
        <end position="1738"/>
    </location>
</feature>
<dbReference type="InterPro" id="IPR020841">
    <property type="entry name" value="PKS_Beta-ketoAc_synthase_dom"/>
</dbReference>
<dbReference type="SUPFAM" id="SSF55048">
    <property type="entry name" value="Probable ACP-binding domain of malonyl-CoA ACP transacylase"/>
    <property type="match status" value="1"/>
</dbReference>
<keyword evidence="4" id="KW-0808">Transferase</keyword>
<dbReference type="PROSITE" id="PS00012">
    <property type="entry name" value="PHOSPHOPANTETHEINE"/>
    <property type="match status" value="1"/>
</dbReference>
<dbReference type="Gene3D" id="3.40.50.720">
    <property type="entry name" value="NAD(P)-binding Rossmann-like Domain"/>
    <property type="match status" value="1"/>
</dbReference>
<dbReference type="InterPro" id="IPR036291">
    <property type="entry name" value="NAD(P)-bd_dom_sf"/>
</dbReference>
<evidence type="ECO:0000256" key="1">
    <source>
        <dbReference type="ARBA" id="ARBA00005189"/>
    </source>
</evidence>
<dbReference type="Pfam" id="PF16197">
    <property type="entry name" value="KAsynt_C_assoc"/>
    <property type="match status" value="1"/>
</dbReference>
<evidence type="ECO:0000259" key="10">
    <source>
        <dbReference type="PROSITE" id="PS50075"/>
    </source>
</evidence>
<dbReference type="InterPro" id="IPR013968">
    <property type="entry name" value="PKS_KR"/>
</dbReference>
<dbReference type="SMART" id="SM00822">
    <property type="entry name" value="PKS_KR"/>
    <property type="match status" value="1"/>
</dbReference>
<comment type="caution">
    <text evidence="13">The sequence shown here is derived from an EMBL/GenBank/DDBJ whole genome shotgun (WGS) entry which is preliminary data.</text>
</comment>
<evidence type="ECO:0000256" key="8">
    <source>
        <dbReference type="ARBA" id="ARBA00023315"/>
    </source>
</evidence>
<name>A0A1X2LP13_9MYCO</name>
<feature type="active site" description="Proton acceptor; for dehydratase activity" evidence="9">
    <location>
        <position position="923"/>
    </location>
</feature>
<dbReference type="InterPro" id="IPR016036">
    <property type="entry name" value="Malonyl_transacylase_ACP-bd"/>
</dbReference>
<feature type="domain" description="Ketosynthase family 3 (KS3)" evidence="11">
    <location>
        <begin position="1"/>
        <end position="422"/>
    </location>
</feature>
<keyword evidence="8" id="KW-0012">Acyltransferase</keyword>
<evidence type="ECO:0000256" key="2">
    <source>
        <dbReference type="ARBA" id="ARBA00022450"/>
    </source>
</evidence>
<dbReference type="InterPro" id="IPR057326">
    <property type="entry name" value="KR_dom"/>
</dbReference>
<dbReference type="InterPro" id="IPR049900">
    <property type="entry name" value="PKS_mFAS_DH"/>
</dbReference>
<evidence type="ECO:0000259" key="12">
    <source>
        <dbReference type="PROSITE" id="PS52019"/>
    </source>
</evidence>
<dbReference type="InterPro" id="IPR006162">
    <property type="entry name" value="Ppantetheine_attach_site"/>
</dbReference>
<evidence type="ECO:0000256" key="9">
    <source>
        <dbReference type="PROSITE-ProRule" id="PRU01363"/>
    </source>
</evidence>
<dbReference type="SUPFAM" id="SSF47336">
    <property type="entry name" value="ACP-like"/>
    <property type="match status" value="1"/>
</dbReference>
<keyword evidence="14" id="KW-1185">Reference proteome</keyword>
<dbReference type="OrthoDB" id="9778690at2"/>
<dbReference type="InterPro" id="IPR050091">
    <property type="entry name" value="PKS_NRPS_Biosynth_Enz"/>
</dbReference>
<proteinExistence type="predicted"/>
<evidence type="ECO:0000256" key="5">
    <source>
        <dbReference type="ARBA" id="ARBA00022832"/>
    </source>
</evidence>
<dbReference type="Gene3D" id="1.10.1200.10">
    <property type="entry name" value="ACP-like"/>
    <property type="match status" value="1"/>
</dbReference>
<dbReference type="CDD" id="cd00833">
    <property type="entry name" value="PKS"/>
    <property type="match status" value="1"/>
</dbReference>
<evidence type="ECO:0000256" key="6">
    <source>
        <dbReference type="ARBA" id="ARBA00023098"/>
    </source>
</evidence>
<feature type="domain" description="PKS/mFAS DH" evidence="12">
    <location>
        <begin position="891"/>
        <end position="1169"/>
    </location>
</feature>
<dbReference type="EMBL" id="NCXP01000052">
    <property type="protein sequence ID" value="OSC36760.1"/>
    <property type="molecule type" value="Genomic_DNA"/>
</dbReference>
<dbReference type="InterPro" id="IPR032821">
    <property type="entry name" value="PKS_assoc"/>
</dbReference>
<dbReference type="GO" id="GO:0031177">
    <property type="term" value="F:phosphopantetheine binding"/>
    <property type="evidence" value="ECO:0007669"/>
    <property type="project" value="InterPro"/>
</dbReference>
<protein>
    <submittedName>
        <fullName evidence="13">Polyketide synthase</fullName>
    </submittedName>
</protein>
<dbReference type="PANTHER" id="PTHR43775">
    <property type="entry name" value="FATTY ACID SYNTHASE"/>
    <property type="match status" value="1"/>
</dbReference>
<dbReference type="PROSITE" id="PS00606">
    <property type="entry name" value="KS3_1"/>
    <property type="match status" value="1"/>
</dbReference>
<dbReference type="PANTHER" id="PTHR43775:SF51">
    <property type="entry name" value="INACTIVE PHENOLPHTHIOCEROL SYNTHESIS POLYKETIDE SYNTHASE TYPE I PKS1-RELATED"/>
    <property type="match status" value="1"/>
</dbReference>
<dbReference type="Pfam" id="PF14765">
    <property type="entry name" value="PS-DH"/>
    <property type="match status" value="1"/>
</dbReference>
<dbReference type="Gene3D" id="3.40.366.10">
    <property type="entry name" value="Malonyl-Coenzyme A Acyl Carrier Protein, domain 2"/>
    <property type="match status" value="1"/>
</dbReference>
<dbReference type="CDD" id="cd08956">
    <property type="entry name" value="KR_3_FAS_SDR_x"/>
    <property type="match status" value="1"/>
</dbReference>
<dbReference type="SUPFAM" id="SSF52151">
    <property type="entry name" value="FabD/lysophospholipase-like"/>
    <property type="match status" value="1"/>
</dbReference>
<dbReference type="InterPro" id="IPR020806">
    <property type="entry name" value="PKS_PP-bd"/>
</dbReference>
<dbReference type="PROSITE" id="PS52004">
    <property type="entry name" value="KS3_2"/>
    <property type="match status" value="1"/>
</dbReference>
<evidence type="ECO:0000313" key="13">
    <source>
        <dbReference type="EMBL" id="OSC36760.1"/>
    </source>
</evidence>
<dbReference type="SMART" id="SM00825">
    <property type="entry name" value="PKS_KS"/>
    <property type="match status" value="1"/>
</dbReference>
<dbReference type="InterPro" id="IPR014031">
    <property type="entry name" value="Ketoacyl_synth_C"/>
</dbReference>
<evidence type="ECO:0000256" key="7">
    <source>
        <dbReference type="ARBA" id="ARBA00023268"/>
    </source>
</evidence>
<dbReference type="SMART" id="SM00827">
    <property type="entry name" value="PKS_AT"/>
    <property type="match status" value="1"/>
</dbReference>
<dbReference type="InterPro" id="IPR009081">
    <property type="entry name" value="PP-bd_ACP"/>
</dbReference>
<dbReference type="Gene3D" id="3.30.70.3290">
    <property type="match status" value="1"/>
</dbReference>
<dbReference type="FunFam" id="1.10.1200.10:FF:000007">
    <property type="entry name" value="Probable polyketide synthase pks17"/>
    <property type="match status" value="1"/>
</dbReference>
<dbReference type="FunFam" id="3.40.47.10:FF:000019">
    <property type="entry name" value="Polyketide synthase type I"/>
    <property type="match status" value="1"/>
</dbReference>
<dbReference type="SMART" id="SM01294">
    <property type="entry name" value="PKS_PP_betabranch"/>
    <property type="match status" value="1"/>
</dbReference>
<dbReference type="PROSITE" id="PS52019">
    <property type="entry name" value="PKS_MFAS_DH"/>
    <property type="match status" value="1"/>
</dbReference>
<dbReference type="GO" id="GO:0004315">
    <property type="term" value="F:3-oxoacyl-[acyl-carrier-protein] synthase activity"/>
    <property type="evidence" value="ECO:0007669"/>
    <property type="project" value="InterPro"/>
</dbReference>
<dbReference type="SMART" id="SM00826">
    <property type="entry name" value="PKS_DH"/>
    <property type="match status" value="1"/>
</dbReference>
<keyword evidence="3" id="KW-0597">Phosphoprotein</keyword>
<evidence type="ECO:0000256" key="3">
    <source>
        <dbReference type="ARBA" id="ARBA00022553"/>
    </source>
</evidence>
<reference evidence="13 14" key="1">
    <citation type="submission" date="2017-04" db="EMBL/GenBank/DDBJ databases">
        <title>The new phylogeny of genus Mycobacterium.</title>
        <authorList>
            <person name="Tortoli E."/>
            <person name="Trovato A."/>
            <person name="Cirillo D.M."/>
        </authorList>
    </citation>
    <scope>NUCLEOTIDE SEQUENCE [LARGE SCALE GENOMIC DNA]</scope>
    <source>
        <strain evidence="13 14">TBL 1200985</strain>
    </source>
</reference>
<dbReference type="Pfam" id="PF22953">
    <property type="entry name" value="SpnB_Rossmann"/>
    <property type="match status" value="1"/>
</dbReference>
<dbReference type="GO" id="GO:0006633">
    <property type="term" value="P:fatty acid biosynthetic process"/>
    <property type="evidence" value="ECO:0007669"/>
    <property type="project" value="InterPro"/>
</dbReference>
<dbReference type="Pfam" id="PF00109">
    <property type="entry name" value="ketoacyl-synt"/>
    <property type="match status" value="1"/>
</dbReference>
<dbReference type="Gene3D" id="3.10.129.110">
    <property type="entry name" value="Polyketide synthase dehydratase"/>
    <property type="match status" value="1"/>
</dbReference>
<dbReference type="InterPro" id="IPR049551">
    <property type="entry name" value="PKS_DH_C"/>
</dbReference>
<dbReference type="STRING" id="1430326.B8W66_22520"/>
<dbReference type="InterPro" id="IPR055123">
    <property type="entry name" value="SpnB-like_Rossmann"/>
</dbReference>
<dbReference type="GO" id="GO:0004312">
    <property type="term" value="F:fatty acid synthase activity"/>
    <property type="evidence" value="ECO:0007669"/>
    <property type="project" value="TreeGrafter"/>
</dbReference>
<dbReference type="InterPro" id="IPR018201">
    <property type="entry name" value="Ketoacyl_synth_AS"/>
</dbReference>
<feature type="active site" description="Proton donor; for dehydratase activity" evidence="9">
    <location>
        <position position="1087"/>
    </location>
</feature>
<dbReference type="InterPro" id="IPR036736">
    <property type="entry name" value="ACP-like_sf"/>
</dbReference>
<dbReference type="InterPro" id="IPR016035">
    <property type="entry name" value="Acyl_Trfase/lysoPLipase"/>
</dbReference>